<name>A0ABD2Q527_9PLAT</name>
<accession>A0ABD2Q527</accession>
<gene>
    <name evidence="1" type="ORF">Ciccas_006677</name>
</gene>
<comment type="caution">
    <text evidence="1">The sequence shown here is derived from an EMBL/GenBank/DDBJ whole genome shotgun (WGS) entry which is preliminary data.</text>
</comment>
<dbReference type="EMBL" id="JBJKFK010000927">
    <property type="protein sequence ID" value="KAL3314701.1"/>
    <property type="molecule type" value="Genomic_DNA"/>
</dbReference>
<dbReference type="AlphaFoldDB" id="A0ABD2Q527"/>
<keyword evidence="2" id="KW-1185">Reference proteome</keyword>
<reference evidence="1 2" key="1">
    <citation type="submission" date="2024-11" db="EMBL/GenBank/DDBJ databases">
        <title>Adaptive evolution of stress response genes in parasites aligns with host niche diversity.</title>
        <authorList>
            <person name="Hahn C."/>
            <person name="Resl P."/>
        </authorList>
    </citation>
    <scope>NUCLEOTIDE SEQUENCE [LARGE SCALE GENOMIC DNA]</scope>
    <source>
        <strain evidence="1">EGGRZ-B1_66</strain>
        <tissue evidence="1">Body</tissue>
    </source>
</reference>
<organism evidence="1 2">
    <name type="scientific">Cichlidogyrus casuarinus</name>
    <dbReference type="NCBI Taxonomy" id="1844966"/>
    <lineage>
        <taxon>Eukaryota</taxon>
        <taxon>Metazoa</taxon>
        <taxon>Spiralia</taxon>
        <taxon>Lophotrochozoa</taxon>
        <taxon>Platyhelminthes</taxon>
        <taxon>Monogenea</taxon>
        <taxon>Monopisthocotylea</taxon>
        <taxon>Dactylogyridea</taxon>
        <taxon>Ancyrocephalidae</taxon>
        <taxon>Cichlidogyrus</taxon>
    </lineage>
</organism>
<dbReference type="Proteomes" id="UP001626550">
    <property type="component" value="Unassembled WGS sequence"/>
</dbReference>
<sequence>MITVPDGLTSFFLLCAKMKVPLALRDAFFNGSGGGGSVGQTLVPPKSPNKMTGSFTHKLLNSFTSLLDDIFAGEEQQSLYSEQSHVVEQTSDIPSPFHVYKLVHPILGVGSQS</sequence>
<proteinExistence type="predicted"/>
<protein>
    <submittedName>
        <fullName evidence="1">Uncharacterized protein</fullName>
    </submittedName>
</protein>
<evidence type="ECO:0000313" key="2">
    <source>
        <dbReference type="Proteomes" id="UP001626550"/>
    </source>
</evidence>
<evidence type="ECO:0000313" key="1">
    <source>
        <dbReference type="EMBL" id="KAL3314701.1"/>
    </source>
</evidence>